<dbReference type="GO" id="GO:0006457">
    <property type="term" value="P:protein folding"/>
    <property type="evidence" value="ECO:0007669"/>
    <property type="project" value="TreeGrafter"/>
</dbReference>
<comment type="catalytic activity">
    <reaction evidence="1 13">
        <text>Catalyzes the rearrangement of -S-S- bonds in proteins.</text>
        <dbReference type="EC" id="5.3.4.1"/>
    </reaction>
</comment>
<protein>
    <recommendedName>
        <fullName evidence="4 13">Protein disulfide-isomerase</fullName>
        <ecNumber evidence="4 13">5.3.4.1</ecNumber>
    </recommendedName>
</protein>
<dbReference type="GO" id="GO:0009986">
    <property type="term" value="C:cell surface"/>
    <property type="evidence" value="ECO:0007669"/>
    <property type="project" value="TreeGrafter"/>
</dbReference>
<evidence type="ECO:0000256" key="10">
    <source>
        <dbReference type="ARBA" id="ARBA00023284"/>
    </source>
</evidence>
<evidence type="ECO:0000313" key="15">
    <source>
        <dbReference type="EMBL" id="ROT80625.1"/>
    </source>
</evidence>
<dbReference type="GO" id="GO:0034976">
    <property type="term" value="P:response to endoplasmic reticulum stress"/>
    <property type="evidence" value="ECO:0007669"/>
    <property type="project" value="TreeGrafter"/>
</dbReference>
<comment type="caution">
    <text evidence="15">The sequence shown here is derived from an EMBL/GenBank/DDBJ whole genome shotgun (WGS) entry which is preliminary data.</text>
</comment>
<keyword evidence="6" id="KW-0677">Repeat</keyword>
<dbReference type="NCBIfam" id="TIGR01126">
    <property type="entry name" value="pdi_dom"/>
    <property type="match status" value="2"/>
</dbReference>
<dbReference type="PANTHER" id="PTHR18929">
    <property type="entry name" value="PROTEIN DISULFIDE ISOMERASE"/>
    <property type="match status" value="1"/>
</dbReference>
<evidence type="ECO:0000256" key="9">
    <source>
        <dbReference type="ARBA" id="ARBA00023235"/>
    </source>
</evidence>
<dbReference type="SUPFAM" id="SSF52833">
    <property type="entry name" value="Thioredoxin-like"/>
    <property type="match status" value="5"/>
</dbReference>
<keyword evidence="8 11" id="KW-1015">Disulfide bond</keyword>
<evidence type="ECO:0000256" key="4">
    <source>
        <dbReference type="ARBA" id="ARBA00012723"/>
    </source>
</evidence>
<dbReference type="EMBL" id="QCYY01001098">
    <property type="protein sequence ID" value="ROT80625.1"/>
    <property type="molecule type" value="Genomic_DNA"/>
</dbReference>
<dbReference type="FunFam" id="3.40.30.10:FF:000076">
    <property type="entry name" value="Protein disulfide-isomerase A4"/>
    <property type="match status" value="1"/>
</dbReference>
<evidence type="ECO:0000256" key="3">
    <source>
        <dbReference type="ARBA" id="ARBA00006347"/>
    </source>
</evidence>
<evidence type="ECO:0000256" key="5">
    <source>
        <dbReference type="ARBA" id="ARBA00022729"/>
    </source>
</evidence>
<feature type="domain" description="Thioredoxin" evidence="14">
    <location>
        <begin position="539"/>
        <end position="669"/>
    </location>
</feature>
<keyword evidence="9 13" id="KW-0413">Isomerase</keyword>
<dbReference type="InterPro" id="IPR036249">
    <property type="entry name" value="Thioredoxin-like_sf"/>
</dbReference>
<evidence type="ECO:0000256" key="12">
    <source>
        <dbReference type="RuleBase" id="RU004208"/>
    </source>
</evidence>
<comment type="subcellular location">
    <subcellularLocation>
        <location evidence="2">Endoplasmic reticulum lumen</location>
    </subcellularLocation>
</comment>
<feature type="disulfide bond" description="Redox-active" evidence="11">
    <location>
        <begin position="245"/>
        <end position="248"/>
    </location>
</feature>
<evidence type="ECO:0000313" key="16">
    <source>
        <dbReference type="Proteomes" id="UP000283509"/>
    </source>
</evidence>
<gene>
    <name evidence="15" type="ORF">C7M84_000640</name>
</gene>
<feature type="domain" description="Thioredoxin" evidence="14">
    <location>
        <begin position="68"/>
        <end position="208"/>
    </location>
</feature>
<reference evidence="15 16" key="2">
    <citation type="submission" date="2019-01" db="EMBL/GenBank/DDBJ databases">
        <title>The decoding of complex shrimp genome reveals the adaptation for benthos swimmer, frequently molting mechanism and breeding impact on genome.</title>
        <authorList>
            <person name="Sun Y."/>
            <person name="Gao Y."/>
            <person name="Yu Y."/>
        </authorList>
    </citation>
    <scope>NUCLEOTIDE SEQUENCE [LARGE SCALE GENOMIC DNA]</scope>
    <source>
        <tissue evidence="15">Muscle</tissue>
    </source>
</reference>
<keyword evidence="16" id="KW-1185">Reference proteome</keyword>
<dbReference type="EC" id="5.3.4.1" evidence="4 13"/>
<dbReference type="InterPro" id="IPR005792">
    <property type="entry name" value="Prot_disulphide_isomerase"/>
</dbReference>
<evidence type="ECO:0000256" key="13">
    <source>
        <dbReference type="RuleBase" id="RU361130"/>
    </source>
</evidence>
<evidence type="ECO:0000256" key="1">
    <source>
        <dbReference type="ARBA" id="ARBA00001182"/>
    </source>
</evidence>
<dbReference type="InterPro" id="IPR013766">
    <property type="entry name" value="Thioredoxin_domain"/>
</dbReference>
<dbReference type="FunFam" id="3.40.30.10:FF:000017">
    <property type="entry name" value="Protein disulfide-isomerase A4"/>
    <property type="match status" value="1"/>
</dbReference>
<sequence>MTYESLGRRAASGKRRRSSGILLLAAKETTRRPRGRARGCEGLVLLLQGKAGRTRMRTAIWVILCFGLCAGQTKEPSITIDPDGEIPVVEGFGGNIDIVEEDDVLVLTRDNFLHVVNPKDVILVEFYAPWCGHCKSLAPDYAAAARELKEDGIHLAKVDATKETELAKEHLVSGYPTIKLFKKGQPVEDYSGARTSQAIVEYMRMHADPNYQPPPSAVMVLTSANFSKTIKSKELILVEFYAQWCRHCKALEPEYEGAAKELLKVGIPLAKVDGPEEKELADEYGVSGYPTLMVFRNGRRFDFKGRRDLEGIIEYMKEQAKLPSMEIKSVLEMQNNMARTDATIIGYFTEMGDMFEEYIGAANELRGKLPFYHTLEPSVAEHFKLKDNSITVIMPEIYHSKYEDRVFRYTKTTATYKDIGLWIAKKSVPLVGQRTKSNMDFKYETRPLVVVYYDVNFSHQYVKDTQFIRNKVLPVADANRDILFAISDEEEFEDEIKSLGLEDSGESVNVGLFSSKLKYPLEPEDDFSSDVLSEFIDEFKAGKRKPFLKSQPVPKKQEGPVRIFVAKNFEEEVMQSKKDVLIEFYAPWCGHCKNLEPVYKKLAKQLSKSNEDVVVGKMDATANDVSPLFKVSGFPTIYFLRANEKDNPVPFTGERSLKKLKEFVEQESSIFNYEDKQEGNIKEEL</sequence>
<dbReference type="Pfam" id="PF13848">
    <property type="entry name" value="Thioredoxin_6"/>
    <property type="match status" value="1"/>
</dbReference>
<dbReference type="FunFam" id="3.40.30.10:FF:000107">
    <property type="entry name" value="Protein disulfide-isomerase 5-2"/>
    <property type="match status" value="1"/>
</dbReference>
<proteinExistence type="inferred from homology"/>
<feature type="domain" description="Thioredoxin" evidence="14">
    <location>
        <begin position="210"/>
        <end position="321"/>
    </location>
</feature>
<dbReference type="NCBIfam" id="TIGR01130">
    <property type="entry name" value="ER_PDI_fam"/>
    <property type="match status" value="1"/>
</dbReference>
<dbReference type="PANTHER" id="PTHR18929:SF210">
    <property type="entry name" value="PROTEIN DISULFIDE-ISOMERASE A4"/>
    <property type="match status" value="1"/>
</dbReference>
<keyword evidence="5" id="KW-0732">Signal</keyword>
<keyword evidence="7" id="KW-0256">Endoplasmic reticulum</keyword>
<evidence type="ECO:0000256" key="2">
    <source>
        <dbReference type="ARBA" id="ARBA00004319"/>
    </source>
</evidence>
<dbReference type="GO" id="GO:0005788">
    <property type="term" value="C:endoplasmic reticulum lumen"/>
    <property type="evidence" value="ECO:0007669"/>
    <property type="project" value="UniProtKB-SubCell"/>
</dbReference>
<accession>A0A423TW07</accession>
<feature type="disulfide bond" description="Redox-active" evidence="11">
    <location>
        <begin position="589"/>
        <end position="592"/>
    </location>
</feature>
<name>A0A423TW07_PENVA</name>
<evidence type="ECO:0000256" key="6">
    <source>
        <dbReference type="ARBA" id="ARBA00022737"/>
    </source>
</evidence>
<evidence type="ECO:0000256" key="7">
    <source>
        <dbReference type="ARBA" id="ARBA00022824"/>
    </source>
</evidence>
<keyword evidence="10 11" id="KW-0676">Redox-active center</keyword>
<dbReference type="OrthoDB" id="427280at2759"/>
<dbReference type="Proteomes" id="UP000283509">
    <property type="component" value="Unassembled WGS sequence"/>
</dbReference>
<evidence type="ECO:0000259" key="14">
    <source>
        <dbReference type="PROSITE" id="PS51352"/>
    </source>
</evidence>
<organism evidence="15 16">
    <name type="scientific">Penaeus vannamei</name>
    <name type="common">Whiteleg shrimp</name>
    <name type="synonym">Litopenaeus vannamei</name>
    <dbReference type="NCBI Taxonomy" id="6689"/>
    <lineage>
        <taxon>Eukaryota</taxon>
        <taxon>Metazoa</taxon>
        <taxon>Ecdysozoa</taxon>
        <taxon>Arthropoda</taxon>
        <taxon>Crustacea</taxon>
        <taxon>Multicrustacea</taxon>
        <taxon>Malacostraca</taxon>
        <taxon>Eumalacostraca</taxon>
        <taxon>Eucarida</taxon>
        <taxon>Decapoda</taxon>
        <taxon>Dendrobranchiata</taxon>
        <taxon>Penaeoidea</taxon>
        <taxon>Penaeidae</taxon>
        <taxon>Penaeus</taxon>
    </lineage>
</organism>
<evidence type="ECO:0000256" key="11">
    <source>
        <dbReference type="PIRSR" id="PIRSR605792-51"/>
    </source>
</evidence>
<dbReference type="InterPro" id="IPR017937">
    <property type="entry name" value="Thioredoxin_CS"/>
</dbReference>
<dbReference type="PROSITE" id="PS51352">
    <property type="entry name" value="THIOREDOXIN_2"/>
    <property type="match status" value="3"/>
</dbReference>
<dbReference type="STRING" id="6689.A0A423TW07"/>
<dbReference type="PROSITE" id="PS00194">
    <property type="entry name" value="THIOREDOXIN_1"/>
    <property type="match status" value="2"/>
</dbReference>
<dbReference type="Gene3D" id="3.40.30.10">
    <property type="entry name" value="Glutaredoxin"/>
    <property type="match status" value="5"/>
</dbReference>
<evidence type="ECO:0000256" key="8">
    <source>
        <dbReference type="ARBA" id="ARBA00023157"/>
    </source>
</evidence>
<dbReference type="AlphaFoldDB" id="A0A423TW07"/>
<comment type="similarity">
    <text evidence="3 12">Belongs to the protein disulfide isomerase family.</text>
</comment>
<dbReference type="InterPro" id="IPR005788">
    <property type="entry name" value="PDI_thioredoxin-like_dom"/>
</dbReference>
<dbReference type="Pfam" id="PF00085">
    <property type="entry name" value="Thioredoxin"/>
    <property type="match status" value="3"/>
</dbReference>
<dbReference type="CDD" id="cd02961">
    <property type="entry name" value="PDI_a_family"/>
    <property type="match status" value="2"/>
</dbReference>
<reference evidence="15 16" key="1">
    <citation type="submission" date="2018-04" db="EMBL/GenBank/DDBJ databases">
        <authorList>
            <person name="Zhang X."/>
            <person name="Yuan J."/>
            <person name="Li F."/>
            <person name="Xiang J."/>
        </authorList>
    </citation>
    <scope>NUCLEOTIDE SEQUENCE [LARGE SCALE GENOMIC DNA]</scope>
    <source>
        <tissue evidence="15">Muscle</tissue>
    </source>
</reference>
<dbReference type="PRINTS" id="PR00421">
    <property type="entry name" value="THIOREDOXIN"/>
</dbReference>
<dbReference type="GO" id="GO:0003756">
    <property type="term" value="F:protein disulfide isomerase activity"/>
    <property type="evidence" value="ECO:0007669"/>
    <property type="project" value="UniProtKB-EC"/>
</dbReference>
<dbReference type="CDD" id="cd02995">
    <property type="entry name" value="PDI_a_PDI_a'_C"/>
    <property type="match status" value="1"/>
</dbReference>